<reference evidence="1" key="1">
    <citation type="submission" date="2021-01" db="EMBL/GenBank/DDBJ databases">
        <title>Whole genome shotgun sequence of Actinoplanes tereljensis NBRC 105297.</title>
        <authorList>
            <person name="Komaki H."/>
            <person name="Tamura T."/>
        </authorList>
    </citation>
    <scope>NUCLEOTIDE SEQUENCE</scope>
    <source>
        <strain evidence="1">NBRC 105297</strain>
    </source>
</reference>
<evidence type="ECO:0000313" key="1">
    <source>
        <dbReference type="EMBL" id="GIF20845.1"/>
    </source>
</evidence>
<comment type="caution">
    <text evidence="1">The sequence shown here is derived from an EMBL/GenBank/DDBJ whole genome shotgun (WGS) entry which is preliminary data.</text>
</comment>
<dbReference type="Proteomes" id="UP000623608">
    <property type="component" value="Unassembled WGS sequence"/>
</dbReference>
<dbReference type="Pfam" id="PF14100">
    <property type="entry name" value="DUF6807"/>
    <property type="match status" value="1"/>
</dbReference>
<organism evidence="1 2">
    <name type="scientific">Paractinoplanes tereljensis</name>
    <dbReference type="NCBI Taxonomy" id="571912"/>
    <lineage>
        <taxon>Bacteria</taxon>
        <taxon>Bacillati</taxon>
        <taxon>Actinomycetota</taxon>
        <taxon>Actinomycetes</taxon>
        <taxon>Micromonosporales</taxon>
        <taxon>Micromonosporaceae</taxon>
        <taxon>Paractinoplanes</taxon>
    </lineage>
</organism>
<name>A0A919NL96_9ACTN</name>
<dbReference type="AlphaFoldDB" id="A0A919NL96"/>
<gene>
    <name evidence="1" type="ORF">Ate02nite_35750</name>
</gene>
<evidence type="ECO:0000313" key="2">
    <source>
        <dbReference type="Proteomes" id="UP000623608"/>
    </source>
</evidence>
<protein>
    <submittedName>
        <fullName evidence="1">Oxidoreductase</fullName>
    </submittedName>
</protein>
<proteinExistence type="predicted"/>
<sequence length="288" mass="31098">MAILLAYGFPGPEARVTGDAPAVLRVADRTVAEYAWQPDLPVGLSPRPYLHPVRTLGGQVVTELMPPSHRHHLGVSVAIAEVDGGNFWGGRTFTPEHGPAWLDNQGTQRHVRWLRRDDADLREALRWDTFDGASLLAERRTIAARPLDDTAWALDFTFTLANVAERDLPIRSPATHGRAGAGYGGFFWRAPSAGPSRVSGDVHGRSAPWMSVESAGWTLVFVAGDAATRNDRWFVRTRDYLGVGSALAWDAPLVLSAGASLTRRVVTVVADGSLSEARAAAYAGQLVS</sequence>
<dbReference type="InterPro" id="IPR029475">
    <property type="entry name" value="DUF6807"/>
</dbReference>
<keyword evidence="2" id="KW-1185">Reference proteome</keyword>
<accession>A0A919NL96</accession>
<dbReference type="EMBL" id="BOMY01000023">
    <property type="protein sequence ID" value="GIF20845.1"/>
    <property type="molecule type" value="Genomic_DNA"/>
</dbReference>